<feature type="compositionally biased region" description="Low complexity" evidence="3">
    <location>
        <begin position="617"/>
        <end position="632"/>
    </location>
</feature>
<evidence type="ECO:0000256" key="2">
    <source>
        <dbReference type="PROSITE-ProRule" id="PRU00176"/>
    </source>
</evidence>
<dbReference type="Gene3D" id="1.25.40.90">
    <property type="match status" value="1"/>
</dbReference>
<evidence type="ECO:0000259" key="5">
    <source>
        <dbReference type="PROSITE" id="PS50128"/>
    </source>
</evidence>
<organism evidence="7 8">
    <name type="scientific">Linnemannia exigua</name>
    <dbReference type="NCBI Taxonomy" id="604196"/>
    <lineage>
        <taxon>Eukaryota</taxon>
        <taxon>Fungi</taxon>
        <taxon>Fungi incertae sedis</taxon>
        <taxon>Mucoromycota</taxon>
        <taxon>Mortierellomycotina</taxon>
        <taxon>Mortierellomycetes</taxon>
        <taxon>Mortierellales</taxon>
        <taxon>Mortierellaceae</taxon>
        <taxon>Linnemannia</taxon>
    </lineage>
</organism>
<feature type="region of interest" description="Disordered" evidence="3">
    <location>
        <begin position="93"/>
        <end position="125"/>
    </location>
</feature>
<dbReference type="InterPro" id="IPR008942">
    <property type="entry name" value="ENTH_VHS"/>
</dbReference>
<dbReference type="InterPro" id="IPR035967">
    <property type="entry name" value="SWAP/Surp_sf"/>
</dbReference>
<dbReference type="PROSITE" id="PS50128">
    <property type="entry name" value="SURP"/>
    <property type="match status" value="1"/>
</dbReference>
<dbReference type="InterPro" id="IPR000504">
    <property type="entry name" value="RRM_dom"/>
</dbReference>
<dbReference type="Gene3D" id="1.10.10.790">
    <property type="entry name" value="Surp module"/>
    <property type="match status" value="1"/>
</dbReference>
<dbReference type="GO" id="GO:0005634">
    <property type="term" value="C:nucleus"/>
    <property type="evidence" value="ECO:0007669"/>
    <property type="project" value="TreeGrafter"/>
</dbReference>
<name>A0AAD4DIN9_9FUNG</name>
<dbReference type="Pfam" id="PF04818">
    <property type="entry name" value="CID"/>
    <property type="match status" value="1"/>
</dbReference>
<reference evidence="7" key="1">
    <citation type="journal article" date="2020" name="Fungal Divers.">
        <title>Resolving the Mortierellaceae phylogeny through synthesis of multi-gene phylogenetics and phylogenomics.</title>
        <authorList>
            <person name="Vandepol N."/>
            <person name="Liber J."/>
            <person name="Desiro A."/>
            <person name="Na H."/>
            <person name="Kennedy M."/>
            <person name="Barry K."/>
            <person name="Grigoriev I.V."/>
            <person name="Miller A.N."/>
            <person name="O'Donnell K."/>
            <person name="Stajich J.E."/>
            <person name="Bonito G."/>
        </authorList>
    </citation>
    <scope>NUCLEOTIDE SEQUENCE</scope>
    <source>
        <strain evidence="7">NRRL 28262</strain>
    </source>
</reference>
<dbReference type="EMBL" id="JAAAIL010000140">
    <property type="protein sequence ID" value="KAG0279215.1"/>
    <property type="molecule type" value="Genomic_DNA"/>
</dbReference>
<dbReference type="PROSITE" id="PS51391">
    <property type="entry name" value="CID"/>
    <property type="match status" value="1"/>
</dbReference>
<dbReference type="GO" id="GO:0003723">
    <property type="term" value="F:RNA binding"/>
    <property type="evidence" value="ECO:0007669"/>
    <property type="project" value="UniProtKB-UniRule"/>
</dbReference>
<evidence type="ECO:0000256" key="1">
    <source>
        <dbReference type="ARBA" id="ARBA00022884"/>
    </source>
</evidence>
<dbReference type="Pfam" id="PF00076">
    <property type="entry name" value="RRM_1"/>
    <property type="match status" value="1"/>
</dbReference>
<evidence type="ECO:0000259" key="6">
    <source>
        <dbReference type="PROSITE" id="PS51391"/>
    </source>
</evidence>
<dbReference type="InterPro" id="IPR000061">
    <property type="entry name" value="Surp"/>
</dbReference>
<dbReference type="InterPro" id="IPR006569">
    <property type="entry name" value="CID_dom"/>
</dbReference>
<feature type="compositionally biased region" description="Acidic residues" evidence="3">
    <location>
        <begin position="663"/>
        <end position="693"/>
    </location>
</feature>
<dbReference type="SMART" id="SM00360">
    <property type="entry name" value="RRM"/>
    <property type="match status" value="1"/>
</dbReference>
<proteinExistence type="predicted"/>
<dbReference type="SMART" id="SM00582">
    <property type="entry name" value="RPR"/>
    <property type="match status" value="1"/>
</dbReference>
<dbReference type="SUPFAM" id="SSF54928">
    <property type="entry name" value="RNA-binding domain, RBD"/>
    <property type="match status" value="1"/>
</dbReference>
<feature type="region of interest" description="Disordered" evidence="3">
    <location>
        <begin position="644"/>
        <end position="693"/>
    </location>
</feature>
<evidence type="ECO:0000313" key="8">
    <source>
        <dbReference type="Proteomes" id="UP001194580"/>
    </source>
</evidence>
<dbReference type="PROSITE" id="PS50102">
    <property type="entry name" value="RRM"/>
    <property type="match status" value="1"/>
</dbReference>
<dbReference type="PANTHER" id="PTHR23140">
    <property type="entry name" value="RNA PROCESSING PROTEIN LD23810P"/>
    <property type="match status" value="1"/>
</dbReference>
<keyword evidence="8" id="KW-1185">Reference proteome</keyword>
<dbReference type="SUPFAM" id="SSF109905">
    <property type="entry name" value="Surp module (SWAP domain)"/>
    <property type="match status" value="1"/>
</dbReference>
<dbReference type="Gene3D" id="3.30.70.330">
    <property type="match status" value="1"/>
</dbReference>
<feature type="compositionally biased region" description="Basic and acidic residues" evidence="3">
    <location>
        <begin position="106"/>
        <end position="115"/>
    </location>
</feature>
<gene>
    <name evidence="7" type="primary">U2SURP</name>
    <name evidence="7" type="ORF">BGZ95_001948</name>
</gene>
<accession>A0AAD4DIN9</accession>
<dbReference type="Proteomes" id="UP001194580">
    <property type="component" value="Unassembled WGS sequence"/>
</dbReference>
<feature type="region of interest" description="Disordered" evidence="3">
    <location>
        <begin position="612"/>
        <end position="632"/>
    </location>
</feature>
<evidence type="ECO:0000256" key="3">
    <source>
        <dbReference type="SAM" id="MobiDB-lite"/>
    </source>
</evidence>
<dbReference type="AlphaFoldDB" id="A0AAD4DIN9"/>
<sequence length="693" mass="76854">MAEERKLPFGITSVMPSTAQTIADSKVTGFTIGSQKRTNPFQKHKEEAEMKRRKEAEEAEKALEEFTASFDVDNSKQNKKFVKGKSTFVPTVSVFGQDDEDDEEKEAEKEKEAAAKARAGQRPPGFVQASTTAAAAGTTAVSVTTPAKSSGFKTLQDQEATPYIRDAKARRKKEMDDHLEAIKKAQAEREERAINNPGRPVAGDYKVGSRDTGDPNTSNLYVGNLHPTVNEELLCMEFGIYGPIASVKVMWPRTQEEIDRNCNIGFVNFMERADAAVALKEMEGKEITGFPVKLGWSKAAPIPPNPLFVHKDYKAPPRAAKVIVRKSIPPSSTDIIVSKPTDPKTLVVIHRVVEKVLINGSDFEEVLIEKEPRNPSFTFLVDVKSPEHIYYRWKLFSMKQGDTVMRWRTEPFKMVEGGPIWVPPLMTFTDEIMEEDQRLLEAHEEEFEKAVVRGTLSRGERGFFEAQLRMITSQRRSIGRAMLFCIQHADAADEIVEILVESMVLATTPQLVRMARLYLISDILHNSSISLPNVWKLRSALEVKLPIMFEGLNAIYRQIDARMKAEQFRRQITGVLGVWESWIVFPQHYIAHLGNVLVRRDTVMTAASGAVGGETGALGSSTPSTTASTTAGLGRLSAFEKVEAASGGDDDIDGEPMSVDDGNNVDDDLDGVPLDEDLDGVPMDYDDLDGVPL</sequence>
<dbReference type="InterPro" id="IPR051485">
    <property type="entry name" value="SR-CTD_assoc_factor"/>
</dbReference>
<protein>
    <submittedName>
        <fullName evidence="7">U2 snRNP-associated SURP domain-containing protein</fullName>
    </submittedName>
</protein>
<dbReference type="SMART" id="SM00648">
    <property type="entry name" value="SWAP"/>
    <property type="match status" value="1"/>
</dbReference>
<comment type="caution">
    <text evidence="7">The sequence shown here is derived from an EMBL/GenBank/DDBJ whole genome shotgun (WGS) entry which is preliminary data.</text>
</comment>
<evidence type="ECO:0000259" key="4">
    <source>
        <dbReference type="PROSITE" id="PS50102"/>
    </source>
</evidence>
<feature type="domain" description="RRM" evidence="4">
    <location>
        <begin position="218"/>
        <end position="299"/>
    </location>
</feature>
<dbReference type="GO" id="GO:0006396">
    <property type="term" value="P:RNA processing"/>
    <property type="evidence" value="ECO:0007669"/>
    <property type="project" value="InterPro"/>
</dbReference>
<evidence type="ECO:0000313" key="7">
    <source>
        <dbReference type="EMBL" id="KAG0279215.1"/>
    </source>
</evidence>
<feature type="domain" description="SURP motif" evidence="5">
    <location>
        <begin position="348"/>
        <end position="391"/>
    </location>
</feature>
<feature type="domain" description="CID" evidence="6">
    <location>
        <begin position="456"/>
        <end position="601"/>
    </location>
</feature>
<dbReference type="InterPro" id="IPR035979">
    <property type="entry name" value="RBD_domain_sf"/>
</dbReference>
<keyword evidence="1 2" id="KW-0694">RNA-binding</keyword>
<dbReference type="InterPro" id="IPR012677">
    <property type="entry name" value="Nucleotide-bd_a/b_plait_sf"/>
</dbReference>
<dbReference type="PANTHER" id="PTHR23140:SF0">
    <property type="entry name" value="U2 SNRNP-ASSOCIATED SURP MOTIF-CONTAINING PROTEIN"/>
    <property type="match status" value="1"/>
</dbReference>
<dbReference type="Pfam" id="PF01805">
    <property type="entry name" value="Surp"/>
    <property type="match status" value="1"/>
</dbReference>